<dbReference type="PROSITE" id="PS50977">
    <property type="entry name" value="HTH_TETR_2"/>
    <property type="match status" value="1"/>
</dbReference>
<dbReference type="Proteomes" id="UP000235649">
    <property type="component" value="Unassembled WGS sequence"/>
</dbReference>
<sequence>MSEDIRLKKIFQSSCKLFINKGFSNTKMKDIAHDAGISVGSMYDLFQNKDSLLNFIFLATLDDKIIYSAHDYPIQSIATEDLVQRTKKSYKKISTNINQNLINNQSYTLSQLVDDFFTIFTKYGQYFLILEKNPEINPELVSLYKDYRNDLYNKLEIYLKHSIKDKNIRPTINSSYDSMLIIDLIFWWSTHKKYDSFENFKNNYSISTMKKTISDLLSIGYQKR</sequence>
<dbReference type="Gene3D" id="1.10.357.10">
    <property type="entry name" value="Tetracycline Repressor, domain 2"/>
    <property type="match status" value="1"/>
</dbReference>
<evidence type="ECO:0000256" key="2">
    <source>
        <dbReference type="PROSITE-ProRule" id="PRU00335"/>
    </source>
</evidence>
<protein>
    <recommendedName>
        <fullName evidence="3">HTH tetR-type domain-containing protein</fullName>
    </recommendedName>
</protein>
<name>A0A2N7AVS8_9LACO</name>
<keyword evidence="5" id="KW-1185">Reference proteome</keyword>
<dbReference type="InterPro" id="IPR001647">
    <property type="entry name" value="HTH_TetR"/>
</dbReference>
<dbReference type="AlphaFoldDB" id="A0A2N7AVS8"/>
<dbReference type="Pfam" id="PF00440">
    <property type="entry name" value="TetR_N"/>
    <property type="match status" value="1"/>
</dbReference>
<accession>A0A2N7AVS8</accession>
<dbReference type="EMBL" id="NIPR01000007">
    <property type="protein sequence ID" value="PMD72282.1"/>
    <property type="molecule type" value="Genomic_DNA"/>
</dbReference>
<gene>
    <name evidence="4" type="ORF">CBP76_03860</name>
</gene>
<comment type="caution">
    <text evidence="4">The sequence shown here is derived from an EMBL/GenBank/DDBJ whole genome shotgun (WGS) entry which is preliminary data.</text>
</comment>
<reference evidence="4 5" key="1">
    <citation type="submission" date="2017-05" db="EMBL/GenBank/DDBJ databases">
        <title>Lactobacillus nurukis nov., sp. nov., isolated from nuruk.</title>
        <authorList>
            <person name="Kim S.-J."/>
        </authorList>
    </citation>
    <scope>NUCLEOTIDE SEQUENCE [LARGE SCALE GENOMIC DNA]</scope>
    <source>
        <strain evidence="4 5">SYF10-1a</strain>
    </source>
</reference>
<evidence type="ECO:0000313" key="4">
    <source>
        <dbReference type="EMBL" id="PMD72282.1"/>
    </source>
</evidence>
<dbReference type="PRINTS" id="PR00455">
    <property type="entry name" value="HTHTETR"/>
</dbReference>
<evidence type="ECO:0000256" key="1">
    <source>
        <dbReference type="ARBA" id="ARBA00023125"/>
    </source>
</evidence>
<feature type="domain" description="HTH tetR-type" evidence="3">
    <location>
        <begin position="4"/>
        <end position="64"/>
    </location>
</feature>
<proteinExistence type="predicted"/>
<evidence type="ECO:0000259" key="3">
    <source>
        <dbReference type="PROSITE" id="PS50977"/>
    </source>
</evidence>
<keyword evidence="1 2" id="KW-0238">DNA-binding</keyword>
<dbReference type="GO" id="GO:0003677">
    <property type="term" value="F:DNA binding"/>
    <property type="evidence" value="ECO:0007669"/>
    <property type="project" value="UniProtKB-UniRule"/>
</dbReference>
<organism evidence="4 5">
    <name type="scientific">Companilactobacillus nuruki</name>
    <dbReference type="NCBI Taxonomy" id="1993540"/>
    <lineage>
        <taxon>Bacteria</taxon>
        <taxon>Bacillati</taxon>
        <taxon>Bacillota</taxon>
        <taxon>Bacilli</taxon>
        <taxon>Lactobacillales</taxon>
        <taxon>Lactobacillaceae</taxon>
        <taxon>Companilactobacillus</taxon>
    </lineage>
</organism>
<dbReference type="InterPro" id="IPR009057">
    <property type="entry name" value="Homeodomain-like_sf"/>
</dbReference>
<dbReference type="RefSeq" id="WP_102195625.1">
    <property type="nucleotide sequence ID" value="NZ_NIPR01000007.1"/>
</dbReference>
<evidence type="ECO:0000313" key="5">
    <source>
        <dbReference type="Proteomes" id="UP000235649"/>
    </source>
</evidence>
<feature type="DNA-binding region" description="H-T-H motif" evidence="2">
    <location>
        <begin position="27"/>
        <end position="46"/>
    </location>
</feature>
<dbReference type="SUPFAM" id="SSF46689">
    <property type="entry name" value="Homeodomain-like"/>
    <property type="match status" value="1"/>
</dbReference>
<dbReference type="OrthoDB" id="9789566at2"/>